<evidence type="ECO:0000313" key="2">
    <source>
        <dbReference type="Proteomes" id="UP001211907"/>
    </source>
</evidence>
<name>A0AAD5T4X6_9FUNG</name>
<proteinExistence type="predicted"/>
<sequence length="141" mass="16280">MVIVSIEKEIITKLLLDLLTISPDYMALNIPLYELLVPNKEIPRNYIDLQLKFGKMETKYDIQQLRMQLNSNVNDNSVSNIAHDKIVTSAWGIFKDTLRKRGECELREDDPKEGQMMIVLPEYNGDNKKPKIVPKRFAVSS</sequence>
<accession>A0AAD5T4X6</accession>
<organism evidence="1 2">
    <name type="scientific">Physocladia obscura</name>
    <dbReference type="NCBI Taxonomy" id="109957"/>
    <lineage>
        <taxon>Eukaryota</taxon>
        <taxon>Fungi</taxon>
        <taxon>Fungi incertae sedis</taxon>
        <taxon>Chytridiomycota</taxon>
        <taxon>Chytridiomycota incertae sedis</taxon>
        <taxon>Chytridiomycetes</taxon>
        <taxon>Chytridiales</taxon>
        <taxon>Chytriomycetaceae</taxon>
        <taxon>Physocladia</taxon>
    </lineage>
</organism>
<dbReference type="AlphaFoldDB" id="A0AAD5T4X6"/>
<protein>
    <submittedName>
        <fullName evidence="1">Uncharacterized protein</fullName>
    </submittedName>
</protein>
<gene>
    <name evidence="1" type="ORF">HK100_007005</name>
</gene>
<keyword evidence="2" id="KW-1185">Reference proteome</keyword>
<dbReference type="Proteomes" id="UP001211907">
    <property type="component" value="Unassembled WGS sequence"/>
</dbReference>
<comment type="caution">
    <text evidence="1">The sequence shown here is derived from an EMBL/GenBank/DDBJ whole genome shotgun (WGS) entry which is preliminary data.</text>
</comment>
<reference evidence="1" key="1">
    <citation type="submission" date="2020-05" db="EMBL/GenBank/DDBJ databases">
        <title>Phylogenomic resolution of chytrid fungi.</title>
        <authorList>
            <person name="Stajich J.E."/>
            <person name="Amses K."/>
            <person name="Simmons R."/>
            <person name="Seto K."/>
            <person name="Myers J."/>
            <person name="Bonds A."/>
            <person name="Quandt C.A."/>
            <person name="Barry K."/>
            <person name="Liu P."/>
            <person name="Grigoriev I."/>
            <person name="Longcore J.E."/>
            <person name="James T.Y."/>
        </authorList>
    </citation>
    <scope>NUCLEOTIDE SEQUENCE</scope>
    <source>
        <strain evidence="1">JEL0513</strain>
    </source>
</reference>
<evidence type="ECO:0000313" key="1">
    <source>
        <dbReference type="EMBL" id="KAJ3131005.1"/>
    </source>
</evidence>
<dbReference type="EMBL" id="JADGJH010000328">
    <property type="protein sequence ID" value="KAJ3131005.1"/>
    <property type="molecule type" value="Genomic_DNA"/>
</dbReference>